<evidence type="ECO:0000313" key="3">
    <source>
        <dbReference type="Proteomes" id="UP000324222"/>
    </source>
</evidence>
<evidence type="ECO:0000259" key="1">
    <source>
        <dbReference type="Pfam" id="PF04909"/>
    </source>
</evidence>
<reference evidence="2 3" key="1">
    <citation type="submission" date="2019-05" db="EMBL/GenBank/DDBJ databases">
        <title>Another draft genome of Portunus trituberculatus and its Hox gene families provides insights of decapod evolution.</title>
        <authorList>
            <person name="Jeong J.-H."/>
            <person name="Song I."/>
            <person name="Kim S."/>
            <person name="Choi T."/>
            <person name="Kim D."/>
            <person name="Ryu S."/>
            <person name="Kim W."/>
        </authorList>
    </citation>
    <scope>NUCLEOTIDE SEQUENCE [LARGE SCALE GENOMIC DNA]</scope>
    <source>
        <tissue evidence="2">Muscle</tissue>
    </source>
</reference>
<dbReference type="UniPathway" id="UPA00270"/>
<name>A0A5B7I4W4_PORTR</name>
<feature type="domain" description="Amidohydrolase-related" evidence="1">
    <location>
        <begin position="2"/>
        <end position="48"/>
    </location>
</feature>
<dbReference type="SUPFAM" id="SSF51556">
    <property type="entry name" value="Metallo-dependent hydrolases"/>
    <property type="match status" value="1"/>
</dbReference>
<sequence>MGEDRVVLGSDYPFPLGEHLPGGLIQSSDLPDDTKKNLLFHNALDFLGVESSRFE</sequence>
<proteinExistence type="predicted"/>
<dbReference type="GO" id="GO:0016787">
    <property type="term" value="F:hydrolase activity"/>
    <property type="evidence" value="ECO:0007669"/>
    <property type="project" value="InterPro"/>
</dbReference>
<dbReference type="InterPro" id="IPR006680">
    <property type="entry name" value="Amidohydro-rel"/>
</dbReference>
<dbReference type="EMBL" id="VSRR010044725">
    <property type="protein sequence ID" value="MPC76976.1"/>
    <property type="molecule type" value="Genomic_DNA"/>
</dbReference>
<accession>A0A5B7I4W4</accession>
<protein>
    <submittedName>
        <fullName evidence="2">2-amino-3-carboxymuconate-6-semialdehyde decarboxylase</fullName>
    </submittedName>
</protein>
<dbReference type="Pfam" id="PF04909">
    <property type="entry name" value="Amidohydro_2"/>
    <property type="match status" value="1"/>
</dbReference>
<evidence type="ECO:0000313" key="2">
    <source>
        <dbReference type="EMBL" id="MPC76976.1"/>
    </source>
</evidence>
<comment type="caution">
    <text evidence="2">The sequence shown here is derived from an EMBL/GenBank/DDBJ whole genome shotgun (WGS) entry which is preliminary data.</text>
</comment>
<dbReference type="AlphaFoldDB" id="A0A5B7I4W4"/>
<dbReference type="Proteomes" id="UP000324222">
    <property type="component" value="Unassembled WGS sequence"/>
</dbReference>
<keyword evidence="3" id="KW-1185">Reference proteome</keyword>
<gene>
    <name evidence="2" type="primary">Acmsd</name>
    <name evidence="2" type="ORF">E2C01_071413</name>
</gene>
<dbReference type="InterPro" id="IPR032466">
    <property type="entry name" value="Metal_Hydrolase"/>
</dbReference>
<dbReference type="Gene3D" id="3.20.20.140">
    <property type="entry name" value="Metal-dependent hydrolases"/>
    <property type="match status" value="1"/>
</dbReference>
<organism evidence="2 3">
    <name type="scientific">Portunus trituberculatus</name>
    <name type="common">Swimming crab</name>
    <name type="synonym">Neptunus trituberculatus</name>
    <dbReference type="NCBI Taxonomy" id="210409"/>
    <lineage>
        <taxon>Eukaryota</taxon>
        <taxon>Metazoa</taxon>
        <taxon>Ecdysozoa</taxon>
        <taxon>Arthropoda</taxon>
        <taxon>Crustacea</taxon>
        <taxon>Multicrustacea</taxon>
        <taxon>Malacostraca</taxon>
        <taxon>Eumalacostraca</taxon>
        <taxon>Eucarida</taxon>
        <taxon>Decapoda</taxon>
        <taxon>Pleocyemata</taxon>
        <taxon>Brachyura</taxon>
        <taxon>Eubrachyura</taxon>
        <taxon>Portunoidea</taxon>
        <taxon>Portunidae</taxon>
        <taxon>Portuninae</taxon>
        <taxon>Portunus</taxon>
    </lineage>
</organism>